<dbReference type="Proteomes" id="UP001621534">
    <property type="component" value="Unassembled WGS sequence"/>
</dbReference>
<dbReference type="InterPro" id="IPR044925">
    <property type="entry name" value="His-Me_finger_sf"/>
</dbReference>
<reference evidence="8" key="2">
    <citation type="journal article" date="2020" name="Microorganisms">
        <title>Reliable Identification of Environmental Pseudomonas Isolates Using the rpoD Gene.</title>
        <authorList>
            <consortium name="The Broad Institute Genome Sequencing Platform"/>
            <person name="Girard L."/>
            <person name="Lood C."/>
            <person name="Rokni-Zadeh H."/>
            <person name="van Noort V."/>
            <person name="Lavigne R."/>
            <person name="De Mot R."/>
        </authorList>
    </citation>
    <scope>NUCLEOTIDE SEQUENCE</scope>
    <source>
        <strain evidence="8">SWRI10</strain>
    </source>
</reference>
<dbReference type="Proteomes" id="UP000599879">
    <property type="component" value="Unassembled WGS sequence"/>
</dbReference>
<dbReference type="AlphaFoldDB" id="A0A923JUQ8"/>
<evidence type="ECO:0000256" key="4">
    <source>
        <dbReference type="ARBA" id="ARBA00022759"/>
    </source>
</evidence>
<dbReference type="Gene3D" id="3.90.540.10">
    <property type="entry name" value="Colicin/pyocin, DNase domain"/>
    <property type="match status" value="1"/>
</dbReference>
<name>A0A923JUQ8_9PSED</name>
<gene>
    <name evidence="9" type="ORF">HU737_017775</name>
    <name evidence="8" type="ORF">HU737_06265</name>
    <name evidence="10" type="ORF">KW869_12410</name>
</gene>
<dbReference type="SUPFAM" id="SSF54060">
    <property type="entry name" value="His-Me finger endonucleases"/>
    <property type="match status" value="1"/>
</dbReference>
<reference evidence="10 11" key="1">
    <citation type="journal article" date="2012" name="Plant Soil">
        <title>Screening of plant growth-promoting traits in arsenic-resistant bacteria isolated from the rhizosphere of soybean plants from Argentinean agricultural soil.</title>
        <authorList>
            <person name="Wevar Oller A.L."/>
            <person name="Talano M.A."/>
            <person name="Agostini E."/>
        </authorList>
    </citation>
    <scope>NUCLEOTIDE SEQUENCE [LARGE SCALE GENOMIC DNA]</scope>
    <source>
        <strain evidence="10 11">AW4</strain>
    </source>
</reference>
<comment type="caution">
    <text evidence="8">The sequence shown here is derived from an EMBL/GenBank/DDBJ whole genome shotgun (WGS) entry which is preliminary data.</text>
</comment>
<protein>
    <submittedName>
        <fullName evidence="8">S-type pyocin</fullName>
    </submittedName>
</protein>
<sequence>MAAYLPRHITSKLAGHTFESFEQYSMAFWMAIAEDPVYSQQFISAQLHRIKQGWPPRAPFKDTAKGLRSYEIRHLDSPEFGGSPYDAYNLRVMSALQFALSSEFPW</sequence>
<evidence type="ECO:0000256" key="3">
    <source>
        <dbReference type="ARBA" id="ARBA00022722"/>
    </source>
</evidence>
<comment type="similarity">
    <text evidence="1">Belongs to the colicin/pyosin nuclease family.</text>
</comment>
<keyword evidence="3" id="KW-0540">Nuclease</keyword>
<reference evidence="10" key="5">
    <citation type="submission" date="2021-07" db="EMBL/GenBank/DDBJ databases">
        <authorList>
            <person name="Wevar Oller A.L."/>
            <person name="Talano M.A."/>
            <person name="Torres Tejerizo G.A."/>
            <person name="Agostini E."/>
        </authorList>
    </citation>
    <scope>NUCLEOTIDE SEQUENCE</scope>
    <source>
        <strain evidence="10">AW4</strain>
    </source>
</reference>
<keyword evidence="4" id="KW-0255">Endonuclease</keyword>
<evidence type="ECO:0000313" key="9">
    <source>
        <dbReference type="EMBL" id="MBV4537821.1"/>
    </source>
</evidence>
<evidence type="ECO:0000256" key="6">
    <source>
        <dbReference type="ARBA" id="ARBA00023022"/>
    </source>
</evidence>
<dbReference type="GO" id="GO:0042742">
    <property type="term" value="P:defense response to bacterium"/>
    <property type="evidence" value="ECO:0007669"/>
    <property type="project" value="UniProtKB-KW"/>
</dbReference>
<evidence type="ECO:0000313" key="10">
    <source>
        <dbReference type="EMBL" id="MFK5734336.1"/>
    </source>
</evidence>
<dbReference type="EMBL" id="JAHWXS010000011">
    <property type="protein sequence ID" value="MFK5734336.1"/>
    <property type="molecule type" value="Genomic_DNA"/>
</dbReference>
<keyword evidence="7" id="KW-0078">Bacteriocin</keyword>
<evidence type="ECO:0000313" key="8">
    <source>
        <dbReference type="EMBL" id="MBC3440274.1"/>
    </source>
</evidence>
<dbReference type="EMBL" id="JABWRE010000003">
    <property type="protein sequence ID" value="MBC3440274.1"/>
    <property type="molecule type" value="Genomic_DNA"/>
</dbReference>
<evidence type="ECO:0000256" key="1">
    <source>
        <dbReference type="ARBA" id="ARBA00006811"/>
    </source>
</evidence>
<reference evidence="9" key="4">
    <citation type="submission" date="2021-06" db="EMBL/GenBank/DDBJ databases">
        <title>Updating the genus Pseudomonas: Description of 43 new species and partition of the Pseudomonas putida group.</title>
        <authorList>
            <person name="Girard L."/>
            <person name="Lood C."/>
            <person name="Vandamme P."/>
            <person name="Rokni-Zadeh H."/>
            <person name="Van Noort V."/>
            <person name="Hofte M."/>
            <person name="Lavigne R."/>
            <person name="De Mot R."/>
        </authorList>
    </citation>
    <scope>NUCLEOTIDE SEQUENCE</scope>
    <source>
        <strain evidence="9">SWRI10</strain>
    </source>
</reference>
<evidence type="ECO:0000313" key="11">
    <source>
        <dbReference type="Proteomes" id="UP001621534"/>
    </source>
</evidence>
<dbReference type="RefSeq" id="WP_186553842.1">
    <property type="nucleotide sequence ID" value="NZ_JABWRE020000001.1"/>
</dbReference>
<proteinExistence type="inferred from homology"/>
<dbReference type="InterPro" id="IPR037146">
    <property type="entry name" value="Colicin/pyocin_DNase_dom_sf"/>
</dbReference>
<keyword evidence="11" id="KW-1185">Reference proteome</keyword>
<dbReference type="GO" id="GO:0031640">
    <property type="term" value="P:killing of cells of another organism"/>
    <property type="evidence" value="ECO:0007669"/>
    <property type="project" value="UniProtKB-KW"/>
</dbReference>
<evidence type="ECO:0000256" key="5">
    <source>
        <dbReference type="ARBA" id="ARBA00022801"/>
    </source>
</evidence>
<reference evidence="8" key="3">
    <citation type="submission" date="2020-07" db="EMBL/GenBank/DDBJ databases">
        <authorList>
            <person name="Lood C."/>
            <person name="Girard L."/>
        </authorList>
    </citation>
    <scope>NUCLEOTIDE SEQUENCE</scope>
    <source>
        <strain evidence="8">SWRI10</strain>
    </source>
</reference>
<evidence type="ECO:0000256" key="2">
    <source>
        <dbReference type="ARBA" id="ARBA00022529"/>
    </source>
</evidence>
<keyword evidence="5" id="KW-0378">Hydrolase</keyword>
<dbReference type="EMBL" id="JABWRE020000001">
    <property type="protein sequence ID" value="MBV4537821.1"/>
    <property type="molecule type" value="Genomic_DNA"/>
</dbReference>
<dbReference type="GO" id="GO:0004519">
    <property type="term" value="F:endonuclease activity"/>
    <property type="evidence" value="ECO:0007669"/>
    <property type="project" value="UniProtKB-KW"/>
</dbReference>
<dbReference type="GO" id="GO:0016787">
    <property type="term" value="F:hydrolase activity"/>
    <property type="evidence" value="ECO:0007669"/>
    <property type="project" value="UniProtKB-KW"/>
</dbReference>
<evidence type="ECO:0000256" key="7">
    <source>
        <dbReference type="ARBA" id="ARBA00023048"/>
    </source>
</evidence>
<keyword evidence="6" id="KW-0044">Antibiotic</keyword>
<organism evidence="8">
    <name type="scientific">Pseudomonas urmiensis</name>
    <dbReference type="NCBI Taxonomy" id="2745493"/>
    <lineage>
        <taxon>Bacteria</taxon>
        <taxon>Pseudomonadati</taxon>
        <taxon>Pseudomonadota</taxon>
        <taxon>Gammaproteobacteria</taxon>
        <taxon>Pseudomonadales</taxon>
        <taxon>Pseudomonadaceae</taxon>
        <taxon>Pseudomonas</taxon>
    </lineage>
</organism>
<accession>A0A923JUQ8</accession>
<keyword evidence="2" id="KW-0929">Antimicrobial</keyword>
<dbReference type="Pfam" id="PF21431">
    <property type="entry name" value="Col-Pyo_DNase"/>
    <property type="match status" value="1"/>
</dbReference>